<dbReference type="InterPro" id="IPR002016">
    <property type="entry name" value="Haem_peroxidase"/>
</dbReference>
<dbReference type="GO" id="GO:0034599">
    <property type="term" value="P:cellular response to oxidative stress"/>
    <property type="evidence" value="ECO:0007669"/>
    <property type="project" value="InterPro"/>
</dbReference>
<feature type="domain" description="Plant heme peroxidase family profile" evidence="7">
    <location>
        <begin position="157"/>
        <end position="298"/>
    </location>
</feature>
<comment type="similarity">
    <text evidence="6">Belongs to the peroxidase family.</text>
</comment>
<sequence length="467" mass="53128">MCIQRFPPVAAADVRLAVIQRGRLAAFRASDKRLLWWSSKESELHRVARQRPWWENTAIFIVLLCFIQGSSMCYYLCNRWYQAFRPSGNSLYINNMLDEKVFTRPDLSVALVRMVVHHALSGAQTPFAIPMVYPEYLRPEAEELMSFVIALHKEQPMFSIPDLWALLSSKALSRLGGPSVQVRRGRPDPPPDLSEEQLLVSVPSLVEETQRDVLKIKRLLAGKGFSVDEIVAMVGGIRNIGFHESSGFHTRAEVRPVMRRRFGALGPENDVLRLPESQYKCTLDPYVFGGEYFDLLLDYHWTQRGLFRRPGDLFQCDEGNRKREIVMLDPFSEQALERERKRLVAKERAREAVVRAAEKKELHAVPVDGSTTGRHGEAQYIGGSNDKAVTGGTVQTVEPLVEMPEFKSPCSSVSMREIDMTLLDDALLLGWVHRFSANEINFYTVFGKTIEKIHCHGYNVNSLYLPT</sequence>
<dbReference type="GO" id="GO:0046872">
    <property type="term" value="F:metal ion binding"/>
    <property type="evidence" value="ECO:0007669"/>
    <property type="project" value="UniProtKB-KW"/>
</dbReference>
<accession>G0U385</accession>
<keyword evidence="3" id="KW-0479">Metal-binding</keyword>
<dbReference type="GO" id="GO:0004601">
    <property type="term" value="F:peroxidase activity"/>
    <property type="evidence" value="ECO:0007669"/>
    <property type="project" value="UniProtKB-KW"/>
</dbReference>
<evidence type="ECO:0000256" key="3">
    <source>
        <dbReference type="ARBA" id="ARBA00022723"/>
    </source>
</evidence>
<name>G0U385_TRYVY</name>
<protein>
    <recommendedName>
        <fullName evidence="7">Plant heme peroxidase family profile domain-containing protein</fullName>
    </recommendedName>
</protein>
<dbReference type="PROSITE" id="PS50873">
    <property type="entry name" value="PEROXIDASE_4"/>
    <property type="match status" value="1"/>
</dbReference>
<keyword evidence="2" id="KW-0349">Heme</keyword>
<reference evidence="8" key="1">
    <citation type="journal article" date="2012" name="Proc. Natl. Acad. Sci. U.S.A.">
        <title>Antigenic diversity is generated by distinct evolutionary mechanisms in African trypanosome species.</title>
        <authorList>
            <person name="Jackson A.P."/>
            <person name="Berry A."/>
            <person name="Aslett M."/>
            <person name="Allison H.C."/>
            <person name="Burton P."/>
            <person name="Vavrova-Anderson J."/>
            <person name="Brown R."/>
            <person name="Browne H."/>
            <person name="Corton N."/>
            <person name="Hauser H."/>
            <person name="Gamble J."/>
            <person name="Gilderthorp R."/>
            <person name="Marcello L."/>
            <person name="McQuillan J."/>
            <person name="Otto T.D."/>
            <person name="Quail M.A."/>
            <person name="Sanders M.J."/>
            <person name="van Tonder A."/>
            <person name="Ginger M.L."/>
            <person name="Field M.C."/>
            <person name="Barry J.D."/>
            <person name="Hertz-Fowler C."/>
            <person name="Berriman M."/>
        </authorList>
    </citation>
    <scope>NUCLEOTIDE SEQUENCE</scope>
    <source>
        <strain evidence="8">Y486</strain>
    </source>
</reference>
<dbReference type="InterPro" id="IPR010255">
    <property type="entry name" value="Haem_peroxidase_sf"/>
</dbReference>
<keyword evidence="4" id="KW-0560">Oxidoreductase</keyword>
<evidence type="ECO:0000256" key="2">
    <source>
        <dbReference type="ARBA" id="ARBA00022617"/>
    </source>
</evidence>
<dbReference type="Gene3D" id="1.10.520.10">
    <property type="match status" value="1"/>
</dbReference>
<dbReference type="GO" id="GO:0042744">
    <property type="term" value="P:hydrogen peroxide catabolic process"/>
    <property type="evidence" value="ECO:0007669"/>
    <property type="project" value="TreeGrafter"/>
</dbReference>
<dbReference type="VEuPathDB" id="TriTrypDB:TvY486_0905620"/>
<dbReference type="GO" id="GO:0020037">
    <property type="term" value="F:heme binding"/>
    <property type="evidence" value="ECO:0007669"/>
    <property type="project" value="InterPro"/>
</dbReference>
<dbReference type="PANTHER" id="PTHR31356">
    <property type="entry name" value="THYLAKOID LUMENAL 29 KDA PROTEIN, CHLOROPLASTIC-RELATED"/>
    <property type="match status" value="1"/>
</dbReference>
<dbReference type="Gene3D" id="1.10.420.10">
    <property type="entry name" value="Peroxidase, domain 2"/>
    <property type="match status" value="1"/>
</dbReference>
<dbReference type="SUPFAM" id="SSF48113">
    <property type="entry name" value="Heme-dependent peroxidases"/>
    <property type="match status" value="1"/>
</dbReference>
<organism evidence="8">
    <name type="scientific">Trypanosoma vivax (strain Y486)</name>
    <dbReference type="NCBI Taxonomy" id="1055687"/>
    <lineage>
        <taxon>Eukaryota</taxon>
        <taxon>Discoba</taxon>
        <taxon>Euglenozoa</taxon>
        <taxon>Kinetoplastea</taxon>
        <taxon>Metakinetoplastina</taxon>
        <taxon>Trypanosomatida</taxon>
        <taxon>Trypanosomatidae</taxon>
        <taxon>Trypanosoma</taxon>
        <taxon>Duttonella</taxon>
    </lineage>
</organism>
<evidence type="ECO:0000313" key="8">
    <source>
        <dbReference type="EMBL" id="CCC50741.1"/>
    </source>
</evidence>
<dbReference type="AlphaFoldDB" id="G0U385"/>
<dbReference type="Pfam" id="PF00141">
    <property type="entry name" value="peroxidase"/>
    <property type="match status" value="1"/>
</dbReference>
<gene>
    <name evidence="8" type="ORF">TVY486_0905620</name>
</gene>
<keyword evidence="5" id="KW-0408">Iron</keyword>
<dbReference type="PANTHER" id="PTHR31356:SF36">
    <property type="entry name" value="L-ASCORBATE PEROXIDASE 3"/>
    <property type="match status" value="1"/>
</dbReference>
<evidence type="ECO:0000256" key="1">
    <source>
        <dbReference type="ARBA" id="ARBA00022559"/>
    </source>
</evidence>
<evidence type="ECO:0000256" key="4">
    <source>
        <dbReference type="ARBA" id="ARBA00023002"/>
    </source>
</evidence>
<dbReference type="EMBL" id="HE573025">
    <property type="protein sequence ID" value="CCC50741.1"/>
    <property type="molecule type" value="Genomic_DNA"/>
</dbReference>
<keyword evidence="1" id="KW-0575">Peroxidase</keyword>
<evidence type="ECO:0000256" key="6">
    <source>
        <dbReference type="RuleBase" id="RU004241"/>
    </source>
</evidence>
<proteinExistence type="inferred from homology"/>
<dbReference type="GO" id="GO:0000302">
    <property type="term" value="P:response to reactive oxygen species"/>
    <property type="evidence" value="ECO:0007669"/>
    <property type="project" value="TreeGrafter"/>
</dbReference>
<evidence type="ECO:0000259" key="7">
    <source>
        <dbReference type="PROSITE" id="PS50873"/>
    </source>
</evidence>
<dbReference type="InterPro" id="IPR044831">
    <property type="entry name" value="Ccp1-like"/>
</dbReference>
<evidence type="ECO:0000256" key="5">
    <source>
        <dbReference type="ARBA" id="ARBA00023004"/>
    </source>
</evidence>